<evidence type="ECO:0000256" key="12">
    <source>
        <dbReference type="ARBA" id="ARBA00023004"/>
    </source>
</evidence>
<evidence type="ECO:0000259" key="18">
    <source>
        <dbReference type="PROSITE" id="PS01033"/>
    </source>
</evidence>
<dbReference type="EMBL" id="JACYNN010000005">
    <property type="protein sequence ID" value="MBD8106691.1"/>
    <property type="molecule type" value="Genomic_DNA"/>
</dbReference>
<dbReference type="Proteomes" id="UP000306393">
    <property type="component" value="Unassembled WGS sequence"/>
</dbReference>
<comment type="cofactor">
    <cofactor evidence="17">
        <name>FAD</name>
        <dbReference type="ChEBI" id="CHEBI:57692"/>
    </cofactor>
    <text evidence="17">Binds 1 FAD per subunit.</text>
</comment>
<dbReference type="Pfam" id="PF00175">
    <property type="entry name" value="NAD_binding_1"/>
    <property type="match status" value="1"/>
</dbReference>
<dbReference type="InterPro" id="IPR039261">
    <property type="entry name" value="FNR_nucleotide-bd"/>
</dbReference>
<evidence type="ECO:0000256" key="3">
    <source>
        <dbReference type="ARBA" id="ARBA00022448"/>
    </source>
</evidence>
<dbReference type="FunFam" id="1.10.490.10:FF:000003">
    <property type="entry name" value="Flavohemoprotein"/>
    <property type="match status" value="1"/>
</dbReference>
<evidence type="ECO:0000256" key="4">
    <source>
        <dbReference type="ARBA" id="ARBA00022575"/>
    </source>
</evidence>
<dbReference type="PANTHER" id="PTHR43396">
    <property type="entry name" value="FLAVOHEMOPROTEIN"/>
    <property type="match status" value="1"/>
</dbReference>
<proteinExistence type="inferred from homology"/>
<dbReference type="Pfam" id="PF00970">
    <property type="entry name" value="FAD_binding_6"/>
    <property type="match status" value="1"/>
</dbReference>
<evidence type="ECO:0000259" key="19">
    <source>
        <dbReference type="PROSITE" id="PS51384"/>
    </source>
</evidence>
<name>A0A3S7RZZ7_9GAMM</name>
<dbReference type="SUPFAM" id="SSF46458">
    <property type="entry name" value="Globin-like"/>
    <property type="match status" value="1"/>
</dbReference>
<evidence type="ECO:0000256" key="9">
    <source>
        <dbReference type="ARBA" id="ARBA00022827"/>
    </source>
</evidence>
<dbReference type="PROSITE" id="PS01033">
    <property type="entry name" value="GLOBIN"/>
    <property type="match status" value="1"/>
</dbReference>
<evidence type="ECO:0000256" key="7">
    <source>
        <dbReference type="ARBA" id="ARBA00022630"/>
    </source>
</evidence>
<dbReference type="AlphaFoldDB" id="A0A3S7RZZ7"/>
<dbReference type="GO" id="GO:0046210">
    <property type="term" value="P:nitric oxide catabolic process"/>
    <property type="evidence" value="ECO:0007669"/>
    <property type="project" value="TreeGrafter"/>
</dbReference>
<dbReference type="RefSeq" id="WP_118663437.1">
    <property type="nucleotide sequence ID" value="NZ_CP022725.1"/>
</dbReference>
<feature type="binding site" evidence="17">
    <location>
        <begin position="205"/>
        <end position="208"/>
    </location>
    <ligand>
        <name>FAD</name>
        <dbReference type="ChEBI" id="CHEBI:57692"/>
    </ligand>
</feature>
<evidence type="ECO:0000256" key="11">
    <source>
        <dbReference type="ARBA" id="ARBA00023002"/>
    </source>
</evidence>
<dbReference type="GeneID" id="67475611"/>
<keyword evidence="11 17" id="KW-0560">Oxidoreductase</keyword>
<feature type="site" description="Involved in heme-bound ligand stabilization and O-O bond activation" evidence="17">
    <location>
        <position position="29"/>
    </location>
</feature>
<dbReference type="GO" id="GO:0009636">
    <property type="term" value="P:response to toxic substance"/>
    <property type="evidence" value="ECO:0007669"/>
    <property type="project" value="UniProtKB-KW"/>
</dbReference>
<dbReference type="PANTHER" id="PTHR43396:SF3">
    <property type="entry name" value="FLAVOHEMOPROTEIN"/>
    <property type="match status" value="1"/>
</dbReference>
<keyword evidence="13 17" id="KW-0520">NAD</keyword>
<feature type="active site" description="Charge relay system" evidence="17">
    <location>
        <position position="135"/>
    </location>
</feature>
<keyword evidence="8 17" id="KW-0479">Metal-binding</keyword>
<gene>
    <name evidence="17" type="primary">hmp</name>
    <name evidence="20" type="synonym">hmpA</name>
    <name evidence="21" type="ORF">EpCFBP13511_04395</name>
    <name evidence="20" type="ORF">IFT93_09685</name>
</gene>
<evidence type="ECO:0000256" key="5">
    <source>
        <dbReference type="ARBA" id="ARBA00022617"/>
    </source>
</evidence>
<dbReference type="EC" id="1.14.12.17" evidence="17"/>
<feature type="binding site" description="proximal binding residue" evidence="17">
    <location>
        <position position="85"/>
    </location>
    <ligand>
        <name>heme b</name>
        <dbReference type="ChEBI" id="CHEBI:60344"/>
    </ligand>
    <ligandPart>
        <name>Fe</name>
        <dbReference type="ChEBI" id="CHEBI:18248"/>
    </ligandPart>
</feature>
<evidence type="ECO:0000256" key="1">
    <source>
        <dbReference type="ARBA" id="ARBA00006401"/>
    </source>
</evidence>
<dbReference type="GO" id="GO:0019825">
    <property type="term" value="F:oxygen binding"/>
    <property type="evidence" value="ECO:0007669"/>
    <property type="project" value="InterPro"/>
</dbReference>
<dbReference type="GO" id="GO:0071500">
    <property type="term" value="P:cellular response to nitrosative stress"/>
    <property type="evidence" value="ECO:0007669"/>
    <property type="project" value="TreeGrafter"/>
</dbReference>
<dbReference type="GO" id="GO:0020037">
    <property type="term" value="F:heme binding"/>
    <property type="evidence" value="ECO:0007669"/>
    <property type="project" value="InterPro"/>
</dbReference>
<comment type="catalytic activity">
    <reaction evidence="16 17">
        <text>2 nitric oxide + NADPH + 2 O2 = 2 nitrate + NADP(+) + H(+)</text>
        <dbReference type="Rhea" id="RHEA:19465"/>
        <dbReference type="ChEBI" id="CHEBI:15378"/>
        <dbReference type="ChEBI" id="CHEBI:15379"/>
        <dbReference type="ChEBI" id="CHEBI:16480"/>
        <dbReference type="ChEBI" id="CHEBI:17632"/>
        <dbReference type="ChEBI" id="CHEBI:57783"/>
        <dbReference type="ChEBI" id="CHEBI:58349"/>
        <dbReference type="EC" id="1.14.12.17"/>
    </reaction>
</comment>
<dbReference type="InterPro" id="IPR023950">
    <property type="entry name" value="Hmp"/>
</dbReference>
<dbReference type="InterPro" id="IPR017938">
    <property type="entry name" value="Riboflavin_synthase-like_b-brl"/>
</dbReference>
<keyword evidence="9 17" id="KW-0274">FAD</keyword>
<reference evidence="20 23" key="2">
    <citation type="journal article" date="2020" name="FEMS Microbiol. Ecol.">
        <title>Temporal dynamics of bacterial communities during seed development and maturation.</title>
        <authorList>
            <person name="Chesneau G."/>
            <person name="Torres-Cortes G."/>
            <person name="Briand M."/>
            <person name="Darrasse A."/>
            <person name="Preveaux A."/>
            <person name="Marais C."/>
            <person name="Jacques M.A."/>
            <person name="Shade A."/>
            <person name="Barret M."/>
        </authorList>
    </citation>
    <scope>NUCLEOTIDE SEQUENCE [LARGE SCALE GENOMIC DNA]</scope>
    <source>
        <strain evidence="20 23">CFBP13732</strain>
    </source>
</reference>
<dbReference type="NCBIfam" id="NF009805">
    <property type="entry name" value="PRK13289.1"/>
    <property type="match status" value="1"/>
</dbReference>
<dbReference type="HAMAP" id="MF_01252">
    <property type="entry name" value="Hmp"/>
    <property type="match status" value="1"/>
</dbReference>
<feature type="active site" description="Charge relay system" evidence="17">
    <location>
        <position position="95"/>
    </location>
</feature>
<feature type="binding site" evidence="17">
    <location>
        <begin position="387"/>
        <end position="390"/>
    </location>
    <ligand>
        <name>FAD</name>
        <dbReference type="ChEBI" id="CHEBI:57692"/>
    </ligand>
</feature>
<dbReference type="Pfam" id="PF00042">
    <property type="entry name" value="Globin"/>
    <property type="match status" value="1"/>
</dbReference>
<dbReference type="PROSITE" id="PS51384">
    <property type="entry name" value="FAD_FR"/>
    <property type="match status" value="1"/>
</dbReference>
<comment type="similarity">
    <text evidence="2 17">Belongs to the globin family. Two-domain flavohemoproteins subfamily.</text>
</comment>
<feature type="binding site" evidence="17">
    <location>
        <position position="189"/>
    </location>
    <ligand>
        <name>FAD</name>
        <dbReference type="ChEBI" id="CHEBI:57692"/>
    </ligand>
</feature>
<keyword evidence="12 17" id="KW-0408">Iron</keyword>
<dbReference type="KEGG" id="epe:CI789_01400"/>
<evidence type="ECO:0000256" key="2">
    <source>
        <dbReference type="ARBA" id="ARBA00008414"/>
    </source>
</evidence>
<accession>A0A3S7RZZ7</accession>
<feature type="site" description="Influences the redox potential of the prosthetic heme and FAD groups" evidence="17">
    <location>
        <position position="386"/>
    </location>
</feature>
<feature type="domain" description="Globin" evidence="18">
    <location>
        <begin position="1"/>
        <end position="136"/>
    </location>
</feature>
<dbReference type="InterPro" id="IPR000971">
    <property type="entry name" value="Globin"/>
</dbReference>
<evidence type="ECO:0000256" key="17">
    <source>
        <dbReference type="HAMAP-Rule" id="MF_01252"/>
    </source>
</evidence>
<evidence type="ECO:0000313" key="21">
    <source>
        <dbReference type="EMBL" id="TKJ93810.1"/>
    </source>
</evidence>
<dbReference type="GO" id="GO:0046872">
    <property type="term" value="F:metal ion binding"/>
    <property type="evidence" value="ECO:0007669"/>
    <property type="project" value="UniProtKB-KW"/>
</dbReference>
<dbReference type="InterPro" id="IPR008333">
    <property type="entry name" value="Cbr1-like_FAD-bd_dom"/>
</dbReference>
<evidence type="ECO:0000256" key="13">
    <source>
        <dbReference type="ARBA" id="ARBA00023027"/>
    </source>
</evidence>
<evidence type="ECO:0000313" key="20">
    <source>
        <dbReference type="EMBL" id="MBD8106691.1"/>
    </source>
</evidence>
<evidence type="ECO:0000256" key="6">
    <source>
        <dbReference type="ARBA" id="ARBA00022621"/>
    </source>
</evidence>
<keyword evidence="5 17" id="KW-0349">Heme</keyword>
<dbReference type="EMBL" id="QGAC01000003">
    <property type="protein sequence ID" value="TKJ93810.1"/>
    <property type="molecule type" value="Genomic_DNA"/>
</dbReference>
<dbReference type="InterPro" id="IPR017927">
    <property type="entry name" value="FAD-bd_FR_type"/>
</dbReference>
<dbReference type="Gene3D" id="1.10.490.10">
    <property type="entry name" value="Globins"/>
    <property type="match status" value="1"/>
</dbReference>
<keyword evidence="10 17" id="KW-0521">NADP</keyword>
<keyword evidence="23" id="KW-1185">Reference proteome</keyword>
<dbReference type="Gene3D" id="2.40.30.10">
    <property type="entry name" value="Translation factors"/>
    <property type="match status" value="1"/>
</dbReference>
<evidence type="ECO:0000313" key="23">
    <source>
        <dbReference type="Proteomes" id="UP000661012"/>
    </source>
</evidence>
<keyword evidence="6 17" id="KW-0561">Oxygen transport</keyword>
<dbReference type="SUPFAM" id="SSF52343">
    <property type="entry name" value="Ferredoxin reductase-like, C-terminal NADP-linked domain"/>
    <property type="match status" value="1"/>
</dbReference>
<feature type="region of interest" description="Reductase" evidence="17">
    <location>
        <begin position="147"/>
        <end position="394"/>
    </location>
</feature>
<evidence type="ECO:0000256" key="14">
    <source>
        <dbReference type="ARBA" id="ARBA00025094"/>
    </source>
</evidence>
<dbReference type="OrthoDB" id="9801223at2"/>
<dbReference type="GO" id="GO:0008941">
    <property type="term" value="F:nitric oxide dioxygenase NAD(P)H activity"/>
    <property type="evidence" value="ECO:0007669"/>
    <property type="project" value="UniProtKB-UniRule"/>
</dbReference>
<dbReference type="SUPFAM" id="SSF63380">
    <property type="entry name" value="Riboflavin synthase domain-like"/>
    <property type="match status" value="1"/>
</dbReference>
<dbReference type="InterPro" id="IPR012292">
    <property type="entry name" value="Globin/Proto"/>
</dbReference>
<comment type="cofactor">
    <cofactor evidence="17">
        <name>heme b</name>
        <dbReference type="ChEBI" id="CHEBI:60344"/>
    </cofactor>
    <text evidence="17">Binds 1 heme b (iron(II)-protoporphyrin IX) group per subunit.</text>
</comment>
<comment type="domain">
    <text evidence="17">Consists of two distinct domains; an N-terminal heme-containing oxygen-binding domain and a C-terminal reductase domain with binding sites for FAD and NAD(P)H.</text>
</comment>
<evidence type="ECO:0000256" key="10">
    <source>
        <dbReference type="ARBA" id="ARBA00022857"/>
    </source>
</evidence>
<keyword evidence="4 17" id="KW-0216">Detoxification</keyword>
<dbReference type="PRINTS" id="PR00410">
    <property type="entry name" value="PHEHYDRXLASE"/>
</dbReference>
<dbReference type="Proteomes" id="UP000661012">
    <property type="component" value="Unassembled WGS sequence"/>
</dbReference>
<organism evidence="21 22">
    <name type="scientific">Erwinia persicina</name>
    <dbReference type="NCBI Taxonomy" id="55211"/>
    <lineage>
        <taxon>Bacteria</taxon>
        <taxon>Pseudomonadati</taxon>
        <taxon>Pseudomonadota</taxon>
        <taxon>Gammaproteobacteria</taxon>
        <taxon>Enterobacterales</taxon>
        <taxon>Erwiniaceae</taxon>
        <taxon>Erwinia</taxon>
    </lineage>
</organism>
<comment type="caution">
    <text evidence="21">The sequence shown here is derived from an EMBL/GenBank/DDBJ whole genome shotgun (WGS) entry which is preliminary data.</text>
</comment>
<dbReference type="GO" id="GO:0071949">
    <property type="term" value="F:FAD binding"/>
    <property type="evidence" value="ECO:0007669"/>
    <property type="project" value="InterPro"/>
</dbReference>
<dbReference type="CDD" id="cd14776">
    <property type="entry name" value="HmpEc-globin-like"/>
    <property type="match status" value="1"/>
</dbReference>
<evidence type="ECO:0000256" key="16">
    <source>
        <dbReference type="ARBA" id="ARBA00049433"/>
    </source>
</evidence>
<dbReference type="Gene3D" id="3.40.50.80">
    <property type="entry name" value="Nucleotide-binding domain of ferredoxin-NADP reductase (FNR) module"/>
    <property type="match status" value="1"/>
</dbReference>
<dbReference type="FunFam" id="3.40.50.80:FF:000010">
    <property type="entry name" value="Flavohemoprotein"/>
    <property type="match status" value="1"/>
</dbReference>
<comment type="function">
    <text evidence="14 17">Is involved in NO detoxification in an aerobic process, termed nitric oxide dioxygenase (NOD) reaction that utilizes O(2) and NAD(P)H to convert NO to nitrate, which protects the bacterium from various noxious nitrogen compounds. Therefore, plays a central role in the inducible response to nitrosative stress.</text>
</comment>
<keyword evidence="3 17" id="KW-0813">Transport</keyword>
<comment type="catalytic activity">
    <reaction evidence="15 17">
        <text>2 nitric oxide + NADH + 2 O2 = 2 nitrate + NAD(+) + H(+)</text>
        <dbReference type="Rhea" id="RHEA:19469"/>
        <dbReference type="ChEBI" id="CHEBI:15378"/>
        <dbReference type="ChEBI" id="CHEBI:15379"/>
        <dbReference type="ChEBI" id="CHEBI:16480"/>
        <dbReference type="ChEBI" id="CHEBI:17632"/>
        <dbReference type="ChEBI" id="CHEBI:57540"/>
        <dbReference type="ChEBI" id="CHEBI:57945"/>
        <dbReference type="EC" id="1.14.12.17"/>
    </reaction>
</comment>
<evidence type="ECO:0000313" key="22">
    <source>
        <dbReference type="Proteomes" id="UP000306393"/>
    </source>
</evidence>
<feature type="site" description="Influences the redox potential of the prosthetic heme and FAD groups" evidence="17">
    <location>
        <position position="84"/>
    </location>
</feature>
<comment type="similarity">
    <text evidence="1 17">In the C-terminal section; belongs to the flavoprotein pyridine nucleotide cytochrome reductase family.</text>
</comment>
<evidence type="ECO:0000256" key="15">
    <source>
        <dbReference type="ARBA" id="ARBA00048649"/>
    </source>
</evidence>
<sequence length="394" mass="43918">MLDSQTIATVKSTLPAIAALGPRLAAHFYQRMFSHNPELKDIFNMSNQSTGNQPEALFNAVCAYASHLDNLAALGPAVEKIAQKHTSFAIRPDQYPIVGKHLLASIDEMLHPGEEVLEAWSKAYGVLAGIFVQREEQIYEETEEKVGGWRGGQREFVISEITPQSAVIKSFILTPTDGQPVADYKAGQYLALWVKDPSFANQEIRQYSLTRTPNGRDYRIAVRHEEGGVLSSWLHQQQPGQRVHLAPPAGDFFLDITPDTPVTLISGGVGLTPMLAMLNQLAADKHPSGVQWLHATENGTTHAFADEVAGLGAELPQFWQHIWYNHPQEQDKGRYDSRGLMNLLPLESRLSDPAMQYYLCGPLAFMELIEKRLLELGVTQDRIHYEVFGPHKTL</sequence>
<protein>
    <recommendedName>
        <fullName evidence="17">Flavohemoprotein</fullName>
    </recommendedName>
    <alternativeName>
        <fullName evidence="17">Flavohemoglobin</fullName>
    </alternativeName>
    <alternativeName>
        <fullName evidence="17">Hemoglobin-like protein</fullName>
    </alternativeName>
    <alternativeName>
        <fullName evidence="17">Nitric oxide dioxygenase</fullName>
        <shortName evidence="17">NO oxygenase</shortName>
        <shortName evidence="17">NOD</shortName>
        <ecNumber evidence="17">1.14.12.17</ecNumber>
    </alternativeName>
</protein>
<keyword evidence="7 17" id="KW-0285">Flavoprotein</keyword>
<dbReference type="CDD" id="cd06184">
    <property type="entry name" value="flavohem_like_fad_nad_binding"/>
    <property type="match status" value="1"/>
</dbReference>
<reference evidence="21 22" key="1">
    <citation type="journal article" date="2019" name="Sci. Rep.">
        <title>Differences in resource use lead to coexistence of seed-transmitted microbial populations.</title>
        <authorList>
            <person name="Torres-Cortes G."/>
            <person name="Garcia B.J."/>
            <person name="Compant S."/>
            <person name="Rezki S."/>
            <person name="Jones P."/>
            <person name="Preveaux A."/>
            <person name="Briand M."/>
            <person name="Roulet A."/>
            <person name="Bouchez O."/>
            <person name="Jacobson D."/>
            <person name="Barret M."/>
        </authorList>
    </citation>
    <scope>NUCLEOTIDE SEQUENCE [LARGE SCALE GENOMIC DNA]</scope>
    <source>
        <strain evidence="21 22">CFBP13511</strain>
    </source>
</reference>
<dbReference type="GO" id="GO:0005344">
    <property type="term" value="F:oxygen carrier activity"/>
    <property type="evidence" value="ECO:0007669"/>
    <property type="project" value="UniProtKB-UniRule"/>
</dbReference>
<feature type="domain" description="FAD-binding FR-type" evidence="19">
    <location>
        <begin position="151"/>
        <end position="255"/>
    </location>
</feature>
<dbReference type="InterPro" id="IPR001433">
    <property type="entry name" value="OxRdtase_FAD/NAD-bd"/>
</dbReference>
<feature type="binding site" evidence="17">
    <location>
        <begin position="268"/>
        <end position="273"/>
    </location>
    <ligand>
        <name>NADP(+)</name>
        <dbReference type="ChEBI" id="CHEBI:58349"/>
    </ligand>
</feature>
<dbReference type="InterPro" id="IPR009050">
    <property type="entry name" value="Globin-like_sf"/>
</dbReference>
<dbReference type="STRING" id="1219360.GCA_001571305_02163"/>
<evidence type="ECO:0000256" key="8">
    <source>
        <dbReference type="ARBA" id="ARBA00022723"/>
    </source>
</evidence>